<dbReference type="InterPro" id="IPR025705">
    <property type="entry name" value="Beta_hexosaminidase_sua/sub"/>
</dbReference>
<dbReference type="InterPro" id="IPR013320">
    <property type="entry name" value="ConA-like_dom_sf"/>
</dbReference>
<gene>
    <name evidence="9" type="ORF">PYCCODRAFT_650518</name>
</gene>
<reference evidence="9 10" key="1">
    <citation type="journal article" date="2015" name="Biotechnol. Biofuels">
        <title>Enhanced degradation of softwood versus hardwood by the white-rot fungus Pycnoporus coccineus.</title>
        <authorList>
            <person name="Couturier M."/>
            <person name="Navarro D."/>
            <person name="Chevret D."/>
            <person name="Henrissat B."/>
            <person name="Piumi F."/>
            <person name="Ruiz-Duenas F.J."/>
            <person name="Martinez A.T."/>
            <person name="Grigoriev I.V."/>
            <person name="Riley R."/>
            <person name="Lipzen A."/>
            <person name="Berrin J.G."/>
            <person name="Master E.R."/>
            <person name="Rosso M.N."/>
        </authorList>
    </citation>
    <scope>NUCLEOTIDE SEQUENCE [LARGE SCALE GENOMIC DNA]</scope>
    <source>
        <strain evidence="9 10">BRFM310</strain>
    </source>
</reference>
<comment type="similarity">
    <text evidence="2">Belongs to the glycosyl hydrolase 20 family.</text>
</comment>
<protein>
    <recommendedName>
        <fullName evidence="3">beta-N-acetylhexosaminidase</fullName>
        <ecNumber evidence="3">3.2.1.52</ecNumber>
    </recommendedName>
</protein>
<dbReference type="GO" id="GO:0004563">
    <property type="term" value="F:beta-N-acetylhexosaminidase activity"/>
    <property type="evidence" value="ECO:0007669"/>
    <property type="project" value="UniProtKB-EC"/>
</dbReference>
<feature type="active site" description="Proton donor" evidence="6">
    <location>
        <position position="374"/>
    </location>
</feature>
<dbReference type="GO" id="GO:0005975">
    <property type="term" value="P:carbohydrate metabolic process"/>
    <property type="evidence" value="ECO:0007669"/>
    <property type="project" value="InterPro"/>
</dbReference>
<proteinExistence type="inferred from homology"/>
<evidence type="ECO:0000256" key="1">
    <source>
        <dbReference type="ARBA" id="ARBA00001231"/>
    </source>
</evidence>
<dbReference type="Pfam" id="PF00728">
    <property type="entry name" value="Glyco_hydro_20"/>
    <property type="match status" value="1"/>
</dbReference>
<feature type="domain" description="Beta-hexosaminidase bacterial type N-terminal" evidence="8">
    <location>
        <begin position="59"/>
        <end position="205"/>
    </location>
</feature>
<evidence type="ECO:0000256" key="4">
    <source>
        <dbReference type="ARBA" id="ARBA00022801"/>
    </source>
</evidence>
<name>A0A1Y2IIE5_TRAC3</name>
<dbReference type="InterPro" id="IPR029018">
    <property type="entry name" value="Hex-like_dom2"/>
</dbReference>
<evidence type="ECO:0000256" key="3">
    <source>
        <dbReference type="ARBA" id="ARBA00012663"/>
    </source>
</evidence>
<dbReference type="CDD" id="cd06564">
    <property type="entry name" value="GH20_DspB_LnbB-like"/>
    <property type="match status" value="1"/>
</dbReference>
<evidence type="ECO:0000256" key="6">
    <source>
        <dbReference type="PIRSR" id="PIRSR625705-1"/>
    </source>
</evidence>
<keyword evidence="10" id="KW-1185">Reference proteome</keyword>
<dbReference type="EC" id="3.2.1.52" evidence="3"/>
<dbReference type="SUPFAM" id="SSF51445">
    <property type="entry name" value="(Trans)glycosidases"/>
    <property type="match status" value="1"/>
</dbReference>
<organism evidence="9 10">
    <name type="scientific">Trametes coccinea (strain BRFM310)</name>
    <name type="common">Pycnoporus coccineus</name>
    <dbReference type="NCBI Taxonomy" id="1353009"/>
    <lineage>
        <taxon>Eukaryota</taxon>
        <taxon>Fungi</taxon>
        <taxon>Dikarya</taxon>
        <taxon>Basidiomycota</taxon>
        <taxon>Agaricomycotina</taxon>
        <taxon>Agaricomycetes</taxon>
        <taxon>Polyporales</taxon>
        <taxon>Polyporaceae</taxon>
        <taxon>Trametes</taxon>
    </lineage>
</organism>
<keyword evidence="4 9" id="KW-0378">Hydrolase</keyword>
<evidence type="ECO:0000259" key="7">
    <source>
        <dbReference type="Pfam" id="PF00728"/>
    </source>
</evidence>
<keyword evidence="5" id="KW-0326">Glycosidase</keyword>
<evidence type="ECO:0000313" key="10">
    <source>
        <dbReference type="Proteomes" id="UP000193067"/>
    </source>
</evidence>
<dbReference type="PANTHER" id="PTHR43678:SF1">
    <property type="entry name" value="BETA-N-ACETYLHEXOSAMINIDASE"/>
    <property type="match status" value="1"/>
</dbReference>
<dbReference type="InterPro" id="IPR017853">
    <property type="entry name" value="GH"/>
</dbReference>
<evidence type="ECO:0000256" key="2">
    <source>
        <dbReference type="ARBA" id="ARBA00006285"/>
    </source>
</evidence>
<dbReference type="OrthoDB" id="428480at2759"/>
<dbReference type="Pfam" id="PF02838">
    <property type="entry name" value="Glyco_hydro_20b"/>
    <property type="match status" value="1"/>
</dbReference>
<dbReference type="SUPFAM" id="SSF49899">
    <property type="entry name" value="Concanavalin A-like lectins/glucanases"/>
    <property type="match status" value="1"/>
</dbReference>
<dbReference type="Proteomes" id="UP000193067">
    <property type="component" value="Unassembled WGS sequence"/>
</dbReference>
<dbReference type="PANTHER" id="PTHR43678">
    <property type="entry name" value="PUTATIVE (AFU_ORTHOLOGUE AFUA_2G00640)-RELATED"/>
    <property type="match status" value="1"/>
</dbReference>
<evidence type="ECO:0000256" key="5">
    <source>
        <dbReference type="ARBA" id="ARBA00023295"/>
    </source>
</evidence>
<sequence>MYMCPKMNTTHRAPEVSRRDDAVAYSHWRATAMAFFKWRLLFVLTACSGVLAGGLEPQIPSVPSFNAASGEFELPAKLQIVVDSKYAAHGSPSLLDFADTFRDDLQDVVPYVILAPVLESPFVPGITFGIPTIYLTLDTTHEYKLFNGKVTDEGYDIHVSKSSVTISGSAPLGVWWGTRTLLQQAALQLGQGKKTVSFPAGSISDSPGWEVRGFMLDAGRHWFEASFIGDLCIYASFFKINELHLHASDNLWNPAFLYGDGNEGWKRLYAAFRFQPPPDSPIEGLVPRKNESWPKQDFLAMQDTCAKHGVTIIPEVDTPGHSLVINQWKPELMENGAPDHLNLSYPETIPTIKSIWDQFLPWFSASEVSIGADEYDASLANDYISFVNEMSSYISSKAGKSIRIWGTNEPSKTMSVSKDITIQHWDFPGDDIPMQLLQEGYRVINSEQFFLYLDGKTSEDNQFPQELNQDLIWAGAPGGKGWAPNVFSPTDPTNNTAPDDPNLRGSIFALWNDWGNNATTALEIYYQLARSIAVFGEKAWAGSDVRETQLTRAQFDAAYPLLNVAAPGQNLNRVVKPVHGNVVLDLPGPYTSLSTHVPSVGPPYTLSFSVKPDSKAPSTGLLFSGIDSKLHVANLTFEATGQLYALSYVLPTTKFTSVAIHATREYTYAIIDGDEANPRYWYTLMDIWGDYMALGNMSFAAPSAQIGGDGFRGTIKDIKLTSGA</sequence>
<dbReference type="InterPro" id="IPR052764">
    <property type="entry name" value="GH20_Enzymes"/>
</dbReference>
<dbReference type="SUPFAM" id="SSF55545">
    <property type="entry name" value="beta-N-acetylhexosaminidase-like domain"/>
    <property type="match status" value="1"/>
</dbReference>
<evidence type="ECO:0000259" key="8">
    <source>
        <dbReference type="Pfam" id="PF02838"/>
    </source>
</evidence>
<dbReference type="EMBL" id="KZ084115">
    <property type="protein sequence ID" value="OSD00929.1"/>
    <property type="molecule type" value="Genomic_DNA"/>
</dbReference>
<evidence type="ECO:0000313" key="9">
    <source>
        <dbReference type="EMBL" id="OSD00929.1"/>
    </source>
</evidence>
<dbReference type="InterPro" id="IPR015883">
    <property type="entry name" value="Glyco_hydro_20_cat"/>
</dbReference>
<accession>A0A1Y2IIE5</accession>
<dbReference type="InterPro" id="IPR015882">
    <property type="entry name" value="HEX_bac_N"/>
</dbReference>
<dbReference type="PRINTS" id="PR00738">
    <property type="entry name" value="GLHYDRLASE20"/>
</dbReference>
<dbReference type="Gene3D" id="3.20.20.80">
    <property type="entry name" value="Glycosidases"/>
    <property type="match status" value="1"/>
</dbReference>
<dbReference type="AlphaFoldDB" id="A0A1Y2IIE5"/>
<dbReference type="Gene3D" id="3.30.379.10">
    <property type="entry name" value="Chitobiase/beta-hexosaminidase domain 2-like"/>
    <property type="match status" value="1"/>
</dbReference>
<dbReference type="STRING" id="1353009.A0A1Y2IIE5"/>
<feature type="domain" description="Glycoside hydrolase family 20 catalytic" evidence="7">
    <location>
        <begin position="211"/>
        <end position="541"/>
    </location>
</feature>
<comment type="catalytic activity">
    <reaction evidence="1">
        <text>Hydrolysis of terminal non-reducing N-acetyl-D-hexosamine residues in N-acetyl-beta-D-hexosaminides.</text>
        <dbReference type="EC" id="3.2.1.52"/>
    </reaction>
</comment>